<reference evidence="2 3" key="1">
    <citation type="journal article" date="2016" name="G3 (Bethesda)">
        <title>First Draft Assembly and Annotation of the Genome of a California Endemic Oak Quercus lobata Nee (Fagaceae).</title>
        <authorList>
            <person name="Sork V.L."/>
            <person name="Fitz-Gibbon S.T."/>
            <person name="Puiu D."/>
            <person name="Crepeau M."/>
            <person name="Gugger P.F."/>
            <person name="Sherman R."/>
            <person name="Stevens K."/>
            <person name="Langley C.H."/>
            <person name="Pellegrini M."/>
            <person name="Salzberg S.L."/>
        </authorList>
    </citation>
    <scope>NUCLEOTIDE SEQUENCE [LARGE SCALE GENOMIC DNA]</scope>
    <source>
        <strain evidence="2 3">cv. SW786</strain>
    </source>
</reference>
<proteinExistence type="predicted"/>
<evidence type="ECO:0000256" key="1">
    <source>
        <dbReference type="SAM" id="MobiDB-lite"/>
    </source>
</evidence>
<accession>A0A7N2R3L9</accession>
<dbReference type="Gramene" id="QL04p073059:mrna">
    <property type="protein sequence ID" value="QL04p073059:mrna"/>
    <property type="gene ID" value="QL04p073059"/>
</dbReference>
<feature type="region of interest" description="Disordered" evidence="1">
    <location>
        <begin position="76"/>
        <end position="109"/>
    </location>
</feature>
<name>A0A7N2R3L9_QUELO</name>
<organism evidence="2 3">
    <name type="scientific">Quercus lobata</name>
    <name type="common">Valley oak</name>
    <dbReference type="NCBI Taxonomy" id="97700"/>
    <lineage>
        <taxon>Eukaryota</taxon>
        <taxon>Viridiplantae</taxon>
        <taxon>Streptophyta</taxon>
        <taxon>Embryophyta</taxon>
        <taxon>Tracheophyta</taxon>
        <taxon>Spermatophyta</taxon>
        <taxon>Magnoliopsida</taxon>
        <taxon>eudicotyledons</taxon>
        <taxon>Gunneridae</taxon>
        <taxon>Pentapetalae</taxon>
        <taxon>rosids</taxon>
        <taxon>fabids</taxon>
        <taxon>Fagales</taxon>
        <taxon>Fagaceae</taxon>
        <taxon>Quercus</taxon>
    </lineage>
</organism>
<dbReference type="EnsemblPlants" id="QL04p073059:mrna">
    <property type="protein sequence ID" value="QL04p073059:mrna"/>
    <property type="gene ID" value="QL04p073059"/>
</dbReference>
<feature type="region of interest" description="Disordered" evidence="1">
    <location>
        <begin position="134"/>
        <end position="167"/>
    </location>
</feature>
<dbReference type="InParanoid" id="A0A7N2R3L9"/>
<evidence type="ECO:0000313" key="2">
    <source>
        <dbReference type="EnsemblPlants" id="QL04p073059:mrna"/>
    </source>
</evidence>
<dbReference type="Proteomes" id="UP000594261">
    <property type="component" value="Chromosome 4"/>
</dbReference>
<dbReference type="EMBL" id="LRBV02000004">
    <property type="status" value="NOT_ANNOTATED_CDS"/>
    <property type="molecule type" value="Genomic_DNA"/>
</dbReference>
<protein>
    <submittedName>
        <fullName evidence="2">Uncharacterized protein</fullName>
    </submittedName>
</protein>
<dbReference type="AlphaFoldDB" id="A0A7N2R3L9"/>
<reference evidence="2" key="2">
    <citation type="submission" date="2021-01" db="UniProtKB">
        <authorList>
            <consortium name="EnsemblPlants"/>
        </authorList>
    </citation>
    <scope>IDENTIFICATION</scope>
</reference>
<evidence type="ECO:0000313" key="3">
    <source>
        <dbReference type="Proteomes" id="UP000594261"/>
    </source>
</evidence>
<keyword evidence="3" id="KW-1185">Reference proteome</keyword>
<feature type="compositionally biased region" description="Basic and acidic residues" evidence="1">
    <location>
        <begin position="134"/>
        <end position="147"/>
    </location>
</feature>
<sequence>MVSLAYMASFGSLASERSHYSLVRRGCLSKGNWVKKKRWHCVSLSVCKYSATAATDLVSEQSNTYRGVKSDDSDVGFLRKPTPKPVLMSSGSTWEPSRINGDSDDGDGKLRVVEERNKVIESLGEVLEKAEKLETSRVSKPGSRSESRVVNNTNSTSTAAATQNSKTLKSVWRKGDNIATVQKEVKGKNGLVKQPQTSTQHHWQTIIKVAALAYRHRRTRRYGYAFEAIDLEGTRLFIGVSTSGRQSVVLTYQEAIVEAMIKAKEVNLSRLIILTNCKRSVQLFNYARVPTWQEQTFVSDTRQLMYQGMTAILFYVPKVIISHVLQLANWSTRFPMHVVSQKKGSLCMSIIFVGTLWRLSLCYFSPSI</sequence>
<feature type="compositionally biased region" description="Low complexity" evidence="1">
    <location>
        <begin position="151"/>
        <end position="165"/>
    </location>
</feature>